<dbReference type="InterPro" id="IPR008302">
    <property type="entry name" value="NamZ"/>
</dbReference>
<feature type="domain" description="Peptidoglycan beta-N-acetylmuramidase NamZ C-terminal" evidence="2">
    <location>
        <begin position="234"/>
        <end position="393"/>
    </location>
</feature>
<dbReference type="Pfam" id="PF20732">
    <property type="entry name" value="NamZ_C"/>
    <property type="match status" value="1"/>
</dbReference>
<proteinExistence type="predicted"/>
<dbReference type="Gene3D" id="3.90.1150.140">
    <property type="match status" value="1"/>
</dbReference>
<reference evidence="3" key="1">
    <citation type="submission" date="2020-10" db="EMBL/GenBank/DDBJ databases">
        <title>Taxonomic study of unclassified bacteria belonging to the class Ktedonobacteria.</title>
        <authorList>
            <person name="Yabe S."/>
            <person name="Wang C.M."/>
            <person name="Zheng Y."/>
            <person name="Sakai Y."/>
            <person name="Cavaletti L."/>
            <person name="Monciardini P."/>
            <person name="Donadio S."/>
        </authorList>
    </citation>
    <scope>NUCLEOTIDE SEQUENCE</scope>
    <source>
        <strain evidence="3">SOSP1-1</strain>
    </source>
</reference>
<feature type="domain" description="Peptidoglycan beta-N-acetylmuramidase NamZ N-terminal" evidence="1">
    <location>
        <begin position="30"/>
        <end position="229"/>
    </location>
</feature>
<evidence type="ECO:0000259" key="1">
    <source>
        <dbReference type="Pfam" id="PF07075"/>
    </source>
</evidence>
<dbReference type="AlphaFoldDB" id="A0A8J3HUR0"/>
<sequence>MTGSTRVRVQTGLDVLLAGEAPDLQGPRLGLITNPSGIDRELRSGIDLLHTDERFHLQTLFGPEHGIRGDAQAGVHVQAGNDPRTGLTVYSLYGETRHPSTEMLRGLDALVFDLQDVGVRYATYISTLVHAMEAAATASVPFVVLDRPNPLGGLRFMSNLFDPAFTSFVGIADIPICHGLTVGEFALLYAAEHDLPEPRIIKMQGWRRELWFDQLDLPWVLPSPNLPTLEALALYPATCLVEGISASEGRGTTRPFEFLGAPDINPFELADTLARHALPGVAFRPLFFTPTFQKHAQQLCGGVQVYLLEREHAPLQELGLHLIADIRRLSPLSQPWIKGKSGNEAGRYFIDLLLGSDKPRLALDAGASVEDITAGWHEQTAAFERRRVPYLLY</sequence>
<dbReference type="Gene3D" id="3.40.50.12170">
    <property type="entry name" value="Uncharacterised protein PF07075, DUF1343"/>
    <property type="match status" value="1"/>
</dbReference>
<dbReference type="PANTHER" id="PTHR42915">
    <property type="entry name" value="HYPOTHETICAL 460 KDA PROTEIN IN FEUA-SIGW INTERGENIC REGION [PRECURSOR]"/>
    <property type="match status" value="1"/>
</dbReference>
<dbReference type="PANTHER" id="PTHR42915:SF1">
    <property type="entry name" value="PEPTIDOGLYCAN BETA-N-ACETYLMURAMIDASE NAMZ"/>
    <property type="match status" value="1"/>
</dbReference>
<dbReference type="InterPro" id="IPR048503">
    <property type="entry name" value="NamZ_C"/>
</dbReference>
<evidence type="ECO:0000313" key="4">
    <source>
        <dbReference type="Proteomes" id="UP000612362"/>
    </source>
</evidence>
<dbReference type="Proteomes" id="UP000612362">
    <property type="component" value="Unassembled WGS sequence"/>
</dbReference>
<protein>
    <recommendedName>
        <fullName evidence="5">DUF1343 domain-containing protein</fullName>
    </recommendedName>
</protein>
<name>A0A8J3HUR0_9CHLR</name>
<dbReference type="RefSeq" id="WP_220191894.1">
    <property type="nucleotide sequence ID" value="NZ_BNJF01000001.1"/>
</dbReference>
<comment type="caution">
    <text evidence="3">The sequence shown here is derived from an EMBL/GenBank/DDBJ whole genome shotgun (WGS) entry which is preliminary data.</text>
</comment>
<dbReference type="PIRSF" id="PIRSF016719">
    <property type="entry name" value="UCP016719"/>
    <property type="match status" value="1"/>
</dbReference>
<keyword evidence="4" id="KW-1185">Reference proteome</keyword>
<dbReference type="InterPro" id="IPR048502">
    <property type="entry name" value="NamZ_N"/>
</dbReference>
<accession>A0A8J3HUR0</accession>
<dbReference type="GO" id="GO:0033922">
    <property type="term" value="F:peptidoglycan beta-N-acetylmuramidase activity"/>
    <property type="evidence" value="ECO:0007669"/>
    <property type="project" value="InterPro"/>
</dbReference>
<dbReference type="EMBL" id="BNJF01000001">
    <property type="protein sequence ID" value="GHO42346.1"/>
    <property type="molecule type" value="Genomic_DNA"/>
</dbReference>
<evidence type="ECO:0000313" key="3">
    <source>
        <dbReference type="EMBL" id="GHO42346.1"/>
    </source>
</evidence>
<dbReference type="Pfam" id="PF07075">
    <property type="entry name" value="NamZ_N"/>
    <property type="match status" value="1"/>
</dbReference>
<evidence type="ECO:0008006" key="5">
    <source>
        <dbReference type="Google" id="ProtNLM"/>
    </source>
</evidence>
<organism evidence="3 4">
    <name type="scientific">Ktedonospora formicarum</name>
    <dbReference type="NCBI Taxonomy" id="2778364"/>
    <lineage>
        <taxon>Bacteria</taxon>
        <taxon>Bacillati</taxon>
        <taxon>Chloroflexota</taxon>
        <taxon>Ktedonobacteria</taxon>
        <taxon>Ktedonobacterales</taxon>
        <taxon>Ktedonobacteraceae</taxon>
        <taxon>Ktedonospora</taxon>
    </lineage>
</organism>
<gene>
    <name evidence="3" type="primary">ybbC</name>
    <name evidence="3" type="ORF">KSX_05090</name>
</gene>
<evidence type="ECO:0000259" key="2">
    <source>
        <dbReference type="Pfam" id="PF20732"/>
    </source>
</evidence>